<evidence type="ECO:0000313" key="6">
    <source>
        <dbReference type="Proteomes" id="UP000834106"/>
    </source>
</evidence>
<dbReference type="EMBL" id="OU503039">
    <property type="protein sequence ID" value="CAI9759403.1"/>
    <property type="molecule type" value="Genomic_DNA"/>
</dbReference>
<keyword evidence="1" id="KW-0808">Transferase</keyword>
<dbReference type="PANTHER" id="PTHR47973">
    <property type="entry name" value="CYSTEINE-RICH RECEPTOR-LIKE PROTEIN KINASE 3"/>
    <property type="match status" value="1"/>
</dbReference>
<evidence type="ECO:0000256" key="4">
    <source>
        <dbReference type="ARBA" id="ARBA00022840"/>
    </source>
</evidence>
<dbReference type="Gene3D" id="1.10.510.10">
    <property type="entry name" value="Transferase(Phosphotransferase) domain 1"/>
    <property type="match status" value="1"/>
</dbReference>
<organism evidence="5 6">
    <name type="scientific">Fraxinus pennsylvanica</name>
    <dbReference type="NCBI Taxonomy" id="56036"/>
    <lineage>
        <taxon>Eukaryota</taxon>
        <taxon>Viridiplantae</taxon>
        <taxon>Streptophyta</taxon>
        <taxon>Embryophyta</taxon>
        <taxon>Tracheophyta</taxon>
        <taxon>Spermatophyta</taxon>
        <taxon>Magnoliopsida</taxon>
        <taxon>eudicotyledons</taxon>
        <taxon>Gunneridae</taxon>
        <taxon>Pentapetalae</taxon>
        <taxon>asterids</taxon>
        <taxon>lamiids</taxon>
        <taxon>Lamiales</taxon>
        <taxon>Oleaceae</taxon>
        <taxon>Oleeae</taxon>
        <taxon>Fraxinus</taxon>
    </lineage>
</organism>
<protein>
    <submittedName>
        <fullName evidence="5">Uncharacterized protein</fullName>
    </submittedName>
</protein>
<dbReference type="GO" id="GO:0005524">
    <property type="term" value="F:ATP binding"/>
    <property type="evidence" value="ECO:0007669"/>
    <property type="project" value="UniProtKB-KW"/>
</dbReference>
<reference evidence="5" key="1">
    <citation type="submission" date="2023-05" db="EMBL/GenBank/DDBJ databases">
        <authorList>
            <person name="Huff M."/>
        </authorList>
    </citation>
    <scope>NUCLEOTIDE SEQUENCE</scope>
</reference>
<keyword evidence="2" id="KW-0547">Nucleotide-binding</keyword>
<accession>A0AAD2DP87</accession>
<dbReference type="InterPro" id="IPR052059">
    <property type="entry name" value="CR_Ser/Thr_kinase"/>
</dbReference>
<evidence type="ECO:0000256" key="2">
    <source>
        <dbReference type="ARBA" id="ARBA00022741"/>
    </source>
</evidence>
<keyword evidence="4" id="KW-0067">ATP-binding</keyword>
<evidence type="ECO:0000256" key="3">
    <source>
        <dbReference type="ARBA" id="ARBA00022777"/>
    </source>
</evidence>
<name>A0AAD2DP87_9LAMI</name>
<sequence length="148" mass="16373">MTNFVQDSGDSLEVGSWEVGESKGRKKKNGDVEVETGCWIKLFGRNPVSSCALVHSLNKQLNFVESLKVTFELCQILADHVRALLEQGNTLDCVDPNMGNYPEDEVLHVLKLALVCTSQVPSSWPSMAEVVQTLQVICTLVPHRLEGF</sequence>
<dbReference type="GO" id="GO:0016301">
    <property type="term" value="F:kinase activity"/>
    <property type="evidence" value="ECO:0007669"/>
    <property type="project" value="UniProtKB-KW"/>
</dbReference>
<dbReference type="Proteomes" id="UP000834106">
    <property type="component" value="Chromosome 4"/>
</dbReference>
<evidence type="ECO:0000256" key="1">
    <source>
        <dbReference type="ARBA" id="ARBA00022679"/>
    </source>
</evidence>
<dbReference type="AlphaFoldDB" id="A0AAD2DP87"/>
<gene>
    <name evidence="5" type="ORF">FPE_LOCUS6833</name>
</gene>
<evidence type="ECO:0000313" key="5">
    <source>
        <dbReference type="EMBL" id="CAI9759403.1"/>
    </source>
</evidence>
<proteinExistence type="predicted"/>
<keyword evidence="3" id="KW-0418">Kinase</keyword>
<keyword evidence="6" id="KW-1185">Reference proteome</keyword>